<reference evidence="4 5" key="1">
    <citation type="submission" date="2018-06" db="EMBL/GenBank/DDBJ databases">
        <title>Chryseolinea flavus sp. nov., a member of the phylum Bacteroidetes isolated from soil.</title>
        <authorList>
            <person name="Li Y."/>
            <person name="Wang J."/>
        </authorList>
    </citation>
    <scope>NUCLEOTIDE SEQUENCE [LARGE SCALE GENOMIC DNA]</scope>
    <source>
        <strain evidence="4 5">SDU1-6</strain>
    </source>
</reference>
<gene>
    <name evidence="4" type="primary">pdxA</name>
    <name evidence="4" type="ORF">DQQ10_08490</name>
</gene>
<dbReference type="RefSeq" id="WP_112746421.1">
    <property type="nucleotide sequence ID" value="NZ_QMFY01000003.1"/>
</dbReference>
<accession>A0A364Y5P5</accession>
<evidence type="ECO:0000313" key="4">
    <source>
        <dbReference type="EMBL" id="RAW01681.1"/>
    </source>
</evidence>
<dbReference type="GO" id="GO:0050570">
    <property type="term" value="F:4-hydroxythreonine-4-phosphate dehydrogenase activity"/>
    <property type="evidence" value="ECO:0007669"/>
    <property type="project" value="UniProtKB-EC"/>
</dbReference>
<dbReference type="NCBIfam" id="TIGR00557">
    <property type="entry name" value="pdxA"/>
    <property type="match status" value="1"/>
</dbReference>
<dbReference type="Proteomes" id="UP000251889">
    <property type="component" value="Unassembled WGS sequence"/>
</dbReference>
<dbReference type="PANTHER" id="PTHR30004">
    <property type="entry name" value="4-HYDROXYTHREONINE-4-PHOSPHATE DEHYDROGENASE"/>
    <property type="match status" value="1"/>
</dbReference>
<proteinExistence type="predicted"/>
<keyword evidence="2 4" id="KW-0560">Oxidoreductase</keyword>
<dbReference type="SUPFAM" id="SSF53659">
    <property type="entry name" value="Isocitrate/Isopropylmalate dehydrogenase-like"/>
    <property type="match status" value="1"/>
</dbReference>
<protein>
    <submittedName>
        <fullName evidence="4">4-hydroxythreonine-4-phosphate dehydrogenase PdxA</fullName>
        <ecNumber evidence="4">1.1.1.262</ecNumber>
    </submittedName>
</protein>
<evidence type="ECO:0000256" key="1">
    <source>
        <dbReference type="ARBA" id="ARBA00022723"/>
    </source>
</evidence>
<keyword evidence="1" id="KW-0479">Metal-binding</keyword>
<dbReference type="Gene3D" id="3.40.718.10">
    <property type="entry name" value="Isopropylmalate Dehydrogenase"/>
    <property type="match status" value="1"/>
</dbReference>
<dbReference type="AlphaFoldDB" id="A0A364Y5P5"/>
<keyword evidence="3" id="KW-0520">NAD</keyword>
<keyword evidence="5" id="KW-1185">Reference proteome</keyword>
<dbReference type="OrthoDB" id="9801783at2"/>
<dbReference type="PANTHER" id="PTHR30004:SF6">
    <property type="entry name" value="D-THREONATE 4-PHOSPHATE DEHYDROGENASE"/>
    <property type="match status" value="1"/>
</dbReference>
<dbReference type="Pfam" id="PF04166">
    <property type="entry name" value="PdxA"/>
    <property type="match status" value="1"/>
</dbReference>
<dbReference type="EMBL" id="QMFY01000003">
    <property type="protein sequence ID" value="RAW01681.1"/>
    <property type="molecule type" value="Genomic_DNA"/>
</dbReference>
<comment type="caution">
    <text evidence="4">The sequence shown here is derived from an EMBL/GenBank/DDBJ whole genome shotgun (WGS) entry which is preliminary data.</text>
</comment>
<dbReference type="GO" id="GO:0046872">
    <property type="term" value="F:metal ion binding"/>
    <property type="evidence" value="ECO:0007669"/>
    <property type="project" value="UniProtKB-KW"/>
</dbReference>
<evidence type="ECO:0000256" key="2">
    <source>
        <dbReference type="ARBA" id="ARBA00023002"/>
    </source>
</evidence>
<evidence type="ECO:0000256" key="3">
    <source>
        <dbReference type="ARBA" id="ARBA00023027"/>
    </source>
</evidence>
<dbReference type="GO" id="GO:0051287">
    <property type="term" value="F:NAD binding"/>
    <property type="evidence" value="ECO:0007669"/>
    <property type="project" value="InterPro"/>
</dbReference>
<name>A0A364Y5P5_9BACT</name>
<sequence length="339" mass="37257">MNHPNKPRIGITLGDPNGVGPEVVIKTLADNRILNLITPVIYGSAKAISFYKKQLNIEEFNYTQVRTKGQLAAKSVNVVNCWEENMEITPGKASRDAGKAALIALKQASTDLKEGLLDALVTAPIDKQTIHSDEFPFKGHTEFLTDFFGEKDSLMFMVSDKLRVALVTEHIAVKDIAGTITKEKIESKLKLMEHSLRKDFGVVKPRIAILGLNPHAGDNGLLGTEEEQIIKPLIAEQKNKGKLVYGPFPADGFFGTGSYAKYDGVLAMYHDQGLVPFKAIAFENGVNFTAGLPIVRTSPDHGTGYGLAGKNQADETSTREAVYRAMEIFRYRTEQSTEK</sequence>
<dbReference type="EC" id="1.1.1.262" evidence="4"/>
<organism evidence="4 5">
    <name type="scientific">Pseudochryseolinea flava</name>
    <dbReference type="NCBI Taxonomy" id="2059302"/>
    <lineage>
        <taxon>Bacteria</taxon>
        <taxon>Pseudomonadati</taxon>
        <taxon>Bacteroidota</taxon>
        <taxon>Cytophagia</taxon>
        <taxon>Cytophagales</taxon>
        <taxon>Fulvivirgaceae</taxon>
        <taxon>Pseudochryseolinea</taxon>
    </lineage>
</organism>
<dbReference type="InterPro" id="IPR005255">
    <property type="entry name" value="PdxA_fam"/>
</dbReference>
<evidence type="ECO:0000313" key="5">
    <source>
        <dbReference type="Proteomes" id="UP000251889"/>
    </source>
</evidence>